<organism evidence="1">
    <name type="scientific">bioreactor metagenome</name>
    <dbReference type="NCBI Taxonomy" id="1076179"/>
    <lineage>
        <taxon>unclassified sequences</taxon>
        <taxon>metagenomes</taxon>
        <taxon>ecological metagenomes</taxon>
    </lineage>
</organism>
<proteinExistence type="predicted"/>
<name>A0A645FZN0_9ZZZZ</name>
<sequence length="90" mass="9792">MSKALFNAYGAQIIPGETKQRLAYKEEITESTGTTTVYKTYDSSASAAIYKETITEADGVTSITREIAYGAWSDRATLTYVPVNDPLEVG</sequence>
<reference evidence="1" key="1">
    <citation type="submission" date="2019-08" db="EMBL/GenBank/DDBJ databases">
        <authorList>
            <person name="Kucharzyk K."/>
            <person name="Murdoch R.W."/>
            <person name="Higgins S."/>
            <person name="Loffler F."/>
        </authorList>
    </citation>
    <scope>NUCLEOTIDE SEQUENCE</scope>
</reference>
<comment type="caution">
    <text evidence="1">The sequence shown here is derived from an EMBL/GenBank/DDBJ whole genome shotgun (WGS) entry which is preliminary data.</text>
</comment>
<protein>
    <submittedName>
        <fullName evidence="1">Uncharacterized protein</fullName>
    </submittedName>
</protein>
<dbReference type="EMBL" id="VSSQ01066577">
    <property type="protein sequence ID" value="MPN19089.1"/>
    <property type="molecule type" value="Genomic_DNA"/>
</dbReference>
<dbReference type="AlphaFoldDB" id="A0A645FZN0"/>
<evidence type="ECO:0000313" key="1">
    <source>
        <dbReference type="EMBL" id="MPN19089.1"/>
    </source>
</evidence>
<accession>A0A645FZN0</accession>
<gene>
    <name evidence="1" type="ORF">SDC9_166455</name>
</gene>